<feature type="transmembrane region" description="Helical" evidence="1">
    <location>
        <begin position="273"/>
        <end position="292"/>
    </location>
</feature>
<feature type="signal peptide" evidence="2">
    <location>
        <begin position="1"/>
        <end position="21"/>
    </location>
</feature>
<keyword evidence="1" id="KW-0812">Transmembrane</keyword>
<evidence type="ECO:0000256" key="1">
    <source>
        <dbReference type="SAM" id="Phobius"/>
    </source>
</evidence>
<evidence type="ECO:0000313" key="3">
    <source>
        <dbReference type="EMBL" id="GAX19214.1"/>
    </source>
</evidence>
<dbReference type="OrthoDB" id="47851at2759"/>
<dbReference type="Proteomes" id="UP000198406">
    <property type="component" value="Unassembled WGS sequence"/>
</dbReference>
<reference evidence="3 4" key="1">
    <citation type="journal article" date="2015" name="Plant Cell">
        <title>Oil accumulation by the oleaginous diatom Fistulifera solaris as revealed by the genome and transcriptome.</title>
        <authorList>
            <person name="Tanaka T."/>
            <person name="Maeda Y."/>
            <person name="Veluchamy A."/>
            <person name="Tanaka M."/>
            <person name="Abida H."/>
            <person name="Marechal E."/>
            <person name="Bowler C."/>
            <person name="Muto M."/>
            <person name="Sunaga Y."/>
            <person name="Tanaka M."/>
            <person name="Yoshino T."/>
            <person name="Taniguchi T."/>
            <person name="Fukuda Y."/>
            <person name="Nemoto M."/>
            <person name="Matsumoto M."/>
            <person name="Wong P.S."/>
            <person name="Aburatani S."/>
            <person name="Fujibuchi W."/>
        </authorList>
    </citation>
    <scope>NUCLEOTIDE SEQUENCE [LARGE SCALE GENOMIC DNA]</scope>
    <source>
        <strain evidence="3 4">JPCC DA0580</strain>
    </source>
</reference>
<protein>
    <submittedName>
        <fullName evidence="3">Uncharacterized protein</fullName>
    </submittedName>
</protein>
<accession>A0A1Z5JYX7</accession>
<keyword evidence="4" id="KW-1185">Reference proteome</keyword>
<dbReference type="AlphaFoldDB" id="A0A1Z5JYX7"/>
<dbReference type="InParanoid" id="A0A1Z5JYX7"/>
<feature type="chain" id="PRO_5012622441" evidence="2">
    <location>
        <begin position="22"/>
        <end position="322"/>
    </location>
</feature>
<evidence type="ECO:0000313" key="4">
    <source>
        <dbReference type="Proteomes" id="UP000198406"/>
    </source>
</evidence>
<proteinExistence type="predicted"/>
<dbReference type="EMBL" id="BDSP01000136">
    <property type="protein sequence ID" value="GAX19214.1"/>
    <property type="molecule type" value="Genomic_DNA"/>
</dbReference>
<keyword evidence="1" id="KW-0472">Membrane</keyword>
<sequence length="322" mass="35887">MVMMMPLIIISLVSLLSRAAARNLEEDFSGYSVKFARCFKVKIPDEDQDQEGNSYFYNGAYRSQSKAYAAFHVCSDSCGDCDTSIGYVSEINNFLDAGVNYVQQYCDNCQAQCRRFLEEGGQGMRADCSTCSNICKSYRNGNGGTDETQYLNCQAAYADDNGLQYYAGPGCSDDGHVVIRLYYDADCTIRASDSSEFTTSFAYNTFQAVEQVCTACDNSDVCDDTLNSYQCVNGYNKNENIDDSYMKVCKSYKQAMKEWQYATAKGKSPLRGILLFVMTMACAFVFLSYTYYVRHKKAAITKETLEGLKPAQSADGDYVGMT</sequence>
<name>A0A1Z5JYX7_FISSO</name>
<keyword evidence="2" id="KW-0732">Signal</keyword>
<gene>
    <name evidence="3" type="ORF">FisN_4Lh201</name>
</gene>
<organism evidence="3 4">
    <name type="scientific">Fistulifera solaris</name>
    <name type="common">Oleaginous diatom</name>
    <dbReference type="NCBI Taxonomy" id="1519565"/>
    <lineage>
        <taxon>Eukaryota</taxon>
        <taxon>Sar</taxon>
        <taxon>Stramenopiles</taxon>
        <taxon>Ochrophyta</taxon>
        <taxon>Bacillariophyta</taxon>
        <taxon>Bacillariophyceae</taxon>
        <taxon>Bacillariophycidae</taxon>
        <taxon>Naviculales</taxon>
        <taxon>Naviculaceae</taxon>
        <taxon>Fistulifera</taxon>
    </lineage>
</organism>
<comment type="caution">
    <text evidence="3">The sequence shown here is derived from an EMBL/GenBank/DDBJ whole genome shotgun (WGS) entry which is preliminary data.</text>
</comment>
<evidence type="ECO:0000256" key="2">
    <source>
        <dbReference type="SAM" id="SignalP"/>
    </source>
</evidence>
<keyword evidence="1" id="KW-1133">Transmembrane helix</keyword>